<feature type="DNA-binding region" description="H-T-H motif" evidence="2">
    <location>
        <begin position="33"/>
        <end position="52"/>
    </location>
</feature>
<dbReference type="Pfam" id="PF00440">
    <property type="entry name" value="TetR_N"/>
    <property type="match status" value="1"/>
</dbReference>
<dbReference type="PANTHER" id="PTHR43479:SF11">
    <property type="entry name" value="ACREF_ENVCD OPERON REPRESSOR-RELATED"/>
    <property type="match status" value="1"/>
</dbReference>
<reference evidence="5" key="1">
    <citation type="journal article" date="2019" name="Int. J. Syst. Evol. Microbiol.">
        <title>The Global Catalogue of Microorganisms (GCM) 10K type strain sequencing project: providing services to taxonomists for standard genome sequencing and annotation.</title>
        <authorList>
            <consortium name="The Broad Institute Genomics Platform"/>
            <consortium name="The Broad Institute Genome Sequencing Center for Infectious Disease"/>
            <person name="Wu L."/>
            <person name="Ma J."/>
        </authorList>
    </citation>
    <scope>NUCLEOTIDE SEQUENCE [LARGE SCALE GENOMIC DNA]</scope>
    <source>
        <strain evidence="5">KCTC 42424</strain>
    </source>
</reference>
<sequence>MPKDTDKRVERSRRLLMDSLLELMAEKPYGKISVANICSHSGVARPTFYLHFHSKDDLLRGYIERMFLQFYAEVEPYLTATPDVDPLIAEIMFRQWSDNARFARLLVEADVEALMLSEFKRYVGKIMEGYIAAHANLMKDDGQVNYVIDFLTGASFMVIVRWIKEDFPISAKEMGALYADLVRPGLLQVLLKGAFNPAR</sequence>
<evidence type="ECO:0000313" key="4">
    <source>
        <dbReference type="EMBL" id="MFC3678839.1"/>
    </source>
</evidence>
<evidence type="ECO:0000313" key="5">
    <source>
        <dbReference type="Proteomes" id="UP001595722"/>
    </source>
</evidence>
<dbReference type="InterPro" id="IPR050624">
    <property type="entry name" value="HTH-type_Tx_Regulator"/>
</dbReference>
<dbReference type="RefSeq" id="WP_376864387.1">
    <property type="nucleotide sequence ID" value="NZ_JBHRYB010000001.1"/>
</dbReference>
<dbReference type="InterPro" id="IPR009057">
    <property type="entry name" value="Homeodomain-like_sf"/>
</dbReference>
<dbReference type="Gene3D" id="1.10.357.10">
    <property type="entry name" value="Tetracycline Repressor, domain 2"/>
    <property type="match status" value="1"/>
</dbReference>
<evidence type="ECO:0000256" key="1">
    <source>
        <dbReference type="ARBA" id="ARBA00023125"/>
    </source>
</evidence>
<evidence type="ECO:0000259" key="3">
    <source>
        <dbReference type="PROSITE" id="PS50977"/>
    </source>
</evidence>
<comment type="caution">
    <text evidence="4">The sequence shown here is derived from an EMBL/GenBank/DDBJ whole genome shotgun (WGS) entry which is preliminary data.</text>
</comment>
<evidence type="ECO:0000256" key="2">
    <source>
        <dbReference type="PROSITE-ProRule" id="PRU00335"/>
    </source>
</evidence>
<dbReference type="PANTHER" id="PTHR43479">
    <property type="entry name" value="ACREF/ENVCD OPERON REPRESSOR-RELATED"/>
    <property type="match status" value="1"/>
</dbReference>
<dbReference type="Proteomes" id="UP001595722">
    <property type="component" value="Unassembled WGS sequence"/>
</dbReference>
<dbReference type="InterPro" id="IPR001647">
    <property type="entry name" value="HTH_TetR"/>
</dbReference>
<name>A0ABV7VMW9_9GAMM</name>
<keyword evidence="1 2" id="KW-0238">DNA-binding</keyword>
<keyword evidence="5" id="KW-1185">Reference proteome</keyword>
<dbReference type="EMBL" id="JBHRYB010000001">
    <property type="protein sequence ID" value="MFC3678839.1"/>
    <property type="molecule type" value="Genomic_DNA"/>
</dbReference>
<dbReference type="PROSITE" id="PS50977">
    <property type="entry name" value="HTH_TETR_2"/>
    <property type="match status" value="1"/>
</dbReference>
<accession>A0ABV7VMW9</accession>
<organism evidence="4 5">
    <name type="scientific">Bacterioplanoides pacificum</name>
    <dbReference type="NCBI Taxonomy" id="1171596"/>
    <lineage>
        <taxon>Bacteria</taxon>
        <taxon>Pseudomonadati</taxon>
        <taxon>Pseudomonadota</taxon>
        <taxon>Gammaproteobacteria</taxon>
        <taxon>Oceanospirillales</taxon>
        <taxon>Oceanospirillaceae</taxon>
        <taxon>Bacterioplanoides</taxon>
    </lineage>
</organism>
<dbReference type="PRINTS" id="PR00455">
    <property type="entry name" value="HTHTETR"/>
</dbReference>
<gene>
    <name evidence="4" type="ORF">ACFOMG_01775</name>
</gene>
<protein>
    <submittedName>
        <fullName evidence="4">TetR/AcrR family transcriptional regulator</fullName>
    </submittedName>
</protein>
<dbReference type="Pfam" id="PF14278">
    <property type="entry name" value="TetR_C_8"/>
    <property type="match status" value="1"/>
</dbReference>
<dbReference type="InterPro" id="IPR039532">
    <property type="entry name" value="TetR_C_Firmicutes"/>
</dbReference>
<dbReference type="SUPFAM" id="SSF46689">
    <property type="entry name" value="Homeodomain-like"/>
    <property type="match status" value="1"/>
</dbReference>
<proteinExistence type="predicted"/>
<feature type="domain" description="HTH tetR-type" evidence="3">
    <location>
        <begin position="10"/>
        <end position="70"/>
    </location>
</feature>